<gene>
    <name evidence="1" type="ORF">M9H77_34273</name>
</gene>
<name>A0ACB9ZLF0_CATRO</name>
<comment type="caution">
    <text evidence="1">The sequence shown here is derived from an EMBL/GenBank/DDBJ whole genome shotgun (WGS) entry which is preliminary data.</text>
</comment>
<sequence>MVQKRPHGEELYEISSKQPRRLESSDEVVSSLEFPDENVASNPHALGEFGQFPSKSKPEYDEMLNGGNGAELRTFLEKEIEASVPASFSNSSWATSKTSEEDIRLEPPFHLVLSPDHQNIVHPTRTIIHVGDLYSSLLEYPPLKPVPVGKDYQAEIPEWGSLGAEQNSICSEEISEAPNLPSQSSKSDISGNSDDDSRLAGTCIIPMPDLDISEDNVEKIGAGRINCSCGDEGSIRCVQQHITEAREKLRAALGEETFVKLGFSDMGEVVSEKWSEEEELIFHEVVANSPATLGKNFWDYLATEFPSRTKNEIVSYYFNVFMLKKRALQNRCDPLNIDSDNDEWEETEYSAEYVIDTGKEGYSPGVRSPGYEDAFGHDEFRENVHKSSEDGYAKISGNDEYKHLSDNKVIVSENFCVPAFDNHNTVAAFLQSDKFNEDAHEPSKAGAPETAGQGANQNFCENKVSSNAAEHFSAEGSDNHCSVPTLQPSVGFLLNEPAGQDVQGGVCAPDNAGMAPEVSSEKADARRHWTGSPRGKGQAFLLEPCSSCKEWEGGYLTRPKNEDFLSTCSMIEEVFGNGSLNDKNSDG</sequence>
<dbReference type="EMBL" id="CM044708">
    <property type="protein sequence ID" value="KAI5648268.1"/>
    <property type="molecule type" value="Genomic_DNA"/>
</dbReference>
<reference evidence="2" key="1">
    <citation type="journal article" date="2023" name="Nat. Plants">
        <title>Single-cell RNA sequencing provides a high-resolution roadmap for understanding the multicellular compartmentation of specialized metabolism.</title>
        <authorList>
            <person name="Sun S."/>
            <person name="Shen X."/>
            <person name="Li Y."/>
            <person name="Li Y."/>
            <person name="Wang S."/>
            <person name="Li R."/>
            <person name="Zhang H."/>
            <person name="Shen G."/>
            <person name="Guo B."/>
            <person name="Wei J."/>
            <person name="Xu J."/>
            <person name="St-Pierre B."/>
            <person name="Chen S."/>
            <person name="Sun C."/>
        </authorList>
    </citation>
    <scope>NUCLEOTIDE SEQUENCE [LARGE SCALE GENOMIC DNA]</scope>
</reference>
<keyword evidence="2" id="KW-1185">Reference proteome</keyword>
<protein>
    <submittedName>
        <fullName evidence="1">Uncharacterized protein</fullName>
    </submittedName>
</protein>
<dbReference type="Proteomes" id="UP001060085">
    <property type="component" value="Linkage Group LG08"/>
</dbReference>
<evidence type="ECO:0000313" key="2">
    <source>
        <dbReference type="Proteomes" id="UP001060085"/>
    </source>
</evidence>
<proteinExistence type="predicted"/>
<evidence type="ECO:0000313" key="1">
    <source>
        <dbReference type="EMBL" id="KAI5648268.1"/>
    </source>
</evidence>
<organism evidence="1 2">
    <name type="scientific">Catharanthus roseus</name>
    <name type="common">Madagascar periwinkle</name>
    <name type="synonym">Vinca rosea</name>
    <dbReference type="NCBI Taxonomy" id="4058"/>
    <lineage>
        <taxon>Eukaryota</taxon>
        <taxon>Viridiplantae</taxon>
        <taxon>Streptophyta</taxon>
        <taxon>Embryophyta</taxon>
        <taxon>Tracheophyta</taxon>
        <taxon>Spermatophyta</taxon>
        <taxon>Magnoliopsida</taxon>
        <taxon>eudicotyledons</taxon>
        <taxon>Gunneridae</taxon>
        <taxon>Pentapetalae</taxon>
        <taxon>asterids</taxon>
        <taxon>lamiids</taxon>
        <taxon>Gentianales</taxon>
        <taxon>Apocynaceae</taxon>
        <taxon>Rauvolfioideae</taxon>
        <taxon>Vinceae</taxon>
        <taxon>Catharanthinae</taxon>
        <taxon>Catharanthus</taxon>
    </lineage>
</organism>
<accession>A0ACB9ZLF0</accession>